<organism evidence="1">
    <name type="scientific">Homo sapiens</name>
    <name type="common">Human</name>
    <dbReference type="NCBI Taxonomy" id="9606"/>
    <lineage>
        <taxon>Eukaryota</taxon>
        <taxon>Metazoa</taxon>
        <taxon>Chordata</taxon>
        <taxon>Craniata</taxon>
        <taxon>Vertebrata</taxon>
        <taxon>Euteleostomi</taxon>
        <taxon>Mammalia</taxon>
        <taxon>Eutheria</taxon>
        <taxon>Euarchontoglires</taxon>
        <taxon>Primates</taxon>
        <taxon>Haplorrhini</taxon>
        <taxon>Catarrhini</taxon>
        <taxon>Hominidae</taxon>
        <taxon>Homo</taxon>
    </lineage>
</organism>
<dbReference type="IntAct" id="L0R8D2">
    <property type="interactions" value="1"/>
</dbReference>
<name>L0R8D2_HUMAN</name>
<evidence type="ECO:0000313" key="1">
    <source>
        <dbReference type="EMBL" id="CCO13801.1"/>
    </source>
</evidence>
<accession>L0R8D2</accession>
<dbReference type="EMBL" id="HF548090">
    <property type="protein sequence ID" value="CCO13801.1"/>
    <property type="molecule type" value="Genomic_DNA"/>
</dbReference>
<dbReference type="ChiTaRS" id="RCOR1">
    <property type="organism name" value="human"/>
</dbReference>
<proteinExistence type="predicted"/>
<protein>
    <submittedName>
        <fullName evidence="1">Alternative protein RCOR1</fullName>
    </submittedName>
</protein>
<dbReference type="AlphaFoldDB" id="L0R8D2"/>
<sequence>MEPTPTRASFSLLSSLFLNRMIQDSSFYCQVKLSSDGLQVARSPKPSGPVRCSFCQSLNLCSFSYLSYL</sequence>
<gene>
    <name evidence="1" type="primary">RCOR1</name>
</gene>
<dbReference type="OrthoDB" id="10064338at2759"/>
<reference evidence="1" key="1">
    <citation type="submission" date="2012-10" db="EMBL/GenBank/DDBJ databases">
        <title>Direct identification of alternative open reading frame translation products in human.</title>
        <authorList>
            <person name="Vanderperre B."/>
            <person name="Lucier J.-F."/>
            <person name="Motard J."/>
            <person name="Tremblay G."/>
            <person name="Vanderperre S."/>
            <person name="Wisztorski M."/>
            <person name="Salzet M."/>
            <person name="Boisvert F.-M."/>
            <person name="Roucou X."/>
        </authorList>
    </citation>
    <scope>NUCLEOTIDE SEQUENCE</scope>
</reference>